<dbReference type="InterPro" id="IPR029028">
    <property type="entry name" value="Alpha/beta_knot_MTases"/>
</dbReference>
<dbReference type="InterPro" id="IPR001537">
    <property type="entry name" value="SpoU_MeTrfase"/>
</dbReference>
<name>A0A9D9N906_9BACT</name>
<dbReference type="SMART" id="SM00967">
    <property type="entry name" value="SpoU_sub_bind"/>
    <property type="match status" value="1"/>
</dbReference>
<protein>
    <submittedName>
        <fullName evidence="4">23S rRNA (Guanosine(2251)-2'-O)-methyltransferase RlmB</fullName>
    </submittedName>
</protein>
<dbReference type="AlphaFoldDB" id="A0A9D9N906"/>
<dbReference type="CDD" id="cd18103">
    <property type="entry name" value="SpoU-like_RlmB"/>
    <property type="match status" value="1"/>
</dbReference>
<keyword evidence="1" id="KW-0489">Methyltransferase</keyword>
<dbReference type="PANTHER" id="PTHR46429:SF1">
    <property type="entry name" value="23S RRNA (GUANOSINE-2'-O-)-METHYLTRANSFERASE RLMB"/>
    <property type="match status" value="1"/>
</dbReference>
<dbReference type="InterPro" id="IPR029064">
    <property type="entry name" value="Ribosomal_eL30-like_sf"/>
</dbReference>
<dbReference type="GO" id="GO:0032259">
    <property type="term" value="P:methylation"/>
    <property type="evidence" value="ECO:0007669"/>
    <property type="project" value="UniProtKB-KW"/>
</dbReference>
<dbReference type="InterPro" id="IPR004441">
    <property type="entry name" value="rRNA_MeTrfase_TrmH"/>
</dbReference>
<reference evidence="4" key="1">
    <citation type="submission" date="2020-10" db="EMBL/GenBank/DDBJ databases">
        <authorList>
            <person name="Gilroy R."/>
        </authorList>
    </citation>
    <scope>NUCLEOTIDE SEQUENCE</scope>
    <source>
        <strain evidence="4">10037</strain>
    </source>
</reference>
<evidence type="ECO:0000313" key="4">
    <source>
        <dbReference type="EMBL" id="MBO8464973.1"/>
    </source>
</evidence>
<sequence>MEENRTTCIFGMHPVLEAVRSGKTIDKLMLKKGLDSLMLRELLEEAKRHEIPFQFVPVEKLDKVAKGGAHQGVVAYLSTIGYSDFEEAVDRACATTEAPVFVMLDGVSDVRNLGAIARSTECAGANGIIVPAKGGAAINADAVKSSAGALLRIDTCRVSNLKMAVFYLKQNGFKIVAATEKSDMPIYDVDMTGPVAVIMGSEQKGISQSLLALADAQARIPMAGEISSLNVSAAASVVLFEIVRQRYGK</sequence>
<dbReference type="GO" id="GO:0006396">
    <property type="term" value="P:RNA processing"/>
    <property type="evidence" value="ECO:0007669"/>
    <property type="project" value="InterPro"/>
</dbReference>
<dbReference type="Gene3D" id="3.40.1280.10">
    <property type="match status" value="1"/>
</dbReference>
<reference evidence="4" key="2">
    <citation type="journal article" date="2021" name="PeerJ">
        <title>Extensive microbial diversity within the chicken gut microbiome revealed by metagenomics and culture.</title>
        <authorList>
            <person name="Gilroy R."/>
            <person name="Ravi A."/>
            <person name="Getino M."/>
            <person name="Pursley I."/>
            <person name="Horton D.L."/>
            <person name="Alikhan N.F."/>
            <person name="Baker D."/>
            <person name="Gharbi K."/>
            <person name="Hall N."/>
            <person name="Watson M."/>
            <person name="Adriaenssens E.M."/>
            <person name="Foster-Nyarko E."/>
            <person name="Jarju S."/>
            <person name="Secka A."/>
            <person name="Antonio M."/>
            <person name="Oren A."/>
            <person name="Chaudhuri R.R."/>
            <person name="La Ragione R."/>
            <person name="Hildebrand F."/>
            <person name="Pallen M.J."/>
        </authorList>
    </citation>
    <scope>NUCLEOTIDE SEQUENCE</scope>
    <source>
        <strain evidence="4">10037</strain>
    </source>
</reference>
<keyword evidence="2" id="KW-0808">Transferase</keyword>
<evidence type="ECO:0000256" key="2">
    <source>
        <dbReference type="ARBA" id="ARBA00022679"/>
    </source>
</evidence>
<evidence type="ECO:0000313" key="5">
    <source>
        <dbReference type="Proteomes" id="UP000823597"/>
    </source>
</evidence>
<dbReference type="Proteomes" id="UP000823597">
    <property type="component" value="Unassembled WGS sequence"/>
</dbReference>
<dbReference type="SUPFAM" id="SSF55315">
    <property type="entry name" value="L30e-like"/>
    <property type="match status" value="1"/>
</dbReference>
<dbReference type="GO" id="GO:0003723">
    <property type="term" value="F:RNA binding"/>
    <property type="evidence" value="ECO:0007669"/>
    <property type="project" value="InterPro"/>
</dbReference>
<dbReference type="InterPro" id="IPR013123">
    <property type="entry name" value="SpoU_subst-bd"/>
</dbReference>
<dbReference type="Pfam" id="PF00588">
    <property type="entry name" value="SpoU_methylase"/>
    <property type="match status" value="1"/>
</dbReference>
<feature type="domain" description="RNA 2-O ribose methyltransferase substrate binding" evidence="3">
    <location>
        <begin position="8"/>
        <end position="83"/>
    </location>
</feature>
<proteinExistence type="predicted"/>
<dbReference type="EMBL" id="JADIME010000034">
    <property type="protein sequence ID" value="MBO8464973.1"/>
    <property type="molecule type" value="Genomic_DNA"/>
</dbReference>
<dbReference type="InterPro" id="IPR029026">
    <property type="entry name" value="tRNA_m1G_MTases_N"/>
</dbReference>
<evidence type="ECO:0000259" key="3">
    <source>
        <dbReference type="SMART" id="SM00967"/>
    </source>
</evidence>
<dbReference type="GO" id="GO:0008173">
    <property type="term" value="F:RNA methyltransferase activity"/>
    <property type="evidence" value="ECO:0007669"/>
    <property type="project" value="InterPro"/>
</dbReference>
<dbReference type="SUPFAM" id="SSF75217">
    <property type="entry name" value="alpha/beta knot"/>
    <property type="match status" value="1"/>
</dbReference>
<organism evidence="4 5">
    <name type="scientific">Candidatus Merdivivens pullistercoris</name>
    <dbReference type="NCBI Taxonomy" id="2840873"/>
    <lineage>
        <taxon>Bacteria</taxon>
        <taxon>Pseudomonadati</taxon>
        <taxon>Bacteroidota</taxon>
        <taxon>Bacteroidia</taxon>
        <taxon>Bacteroidales</taxon>
        <taxon>Muribaculaceae</taxon>
        <taxon>Muribaculaceae incertae sedis</taxon>
        <taxon>Candidatus Merdivivens</taxon>
    </lineage>
</organism>
<evidence type="ECO:0000256" key="1">
    <source>
        <dbReference type="ARBA" id="ARBA00022603"/>
    </source>
</evidence>
<dbReference type="Gene3D" id="3.30.1330.30">
    <property type="match status" value="1"/>
</dbReference>
<dbReference type="NCBIfam" id="TIGR00186">
    <property type="entry name" value="rRNA_methyl_3"/>
    <property type="match status" value="1"/>
</dbReference>
<accession>A0A9D9N906</accession>
<gene>
    <name evidence="4" type="primary">rlmB</name>
    <name evidence="4" type="ORF">IAB93_03135</name>
</gene>
<comment type="caution">
    <text evidence="4">The sequence shown here is derived from an EMBL/GenBank/DDBJ whole genome shotgun (WGS) entry which is preliminary data.</text>
</comment>
<dbReference type="GO" id="GO:0005829">
    <property type="term" value="C:cytosol"/>
    <property type="evidence" value="ECO:0007669"/>
    <property type="project" value="TreeGrafter"/>
</dbReference>
<dbReference type="Pfam" id="PF08032">
    <property type="entry name" value="SpoU_sub_bind"/>
    <property type="match status" value="1"/>
</dbReference>
<dbReference type="PANTHER" id="PTHR46429">
    <property type="entry name" value="23S RRNA (GUANOSINE-2'-O-)-METHYLTRANSFERASE RLMB"/>
    <property type="match status" value="1"/>
</dbReference>